<dbReference type="InterPro" id="IPR002401">
    <property type="entry name" value="Cyt_P450_E_grp-I"/>
</dbReference>
<evidence type="ECO:0000256" key="2">
    <source>
        <dbReference type="ARBA" id="ARBA00005179"/>
    </source>
</evidence>
<keyword evidence="8" id="KW-0503">Monooxygenase</keyword>
<dbReference type="PRINTS" id="PR00463">
    <property type="entry name" value="EP450I"/>
</dbReference>
<organism evidence="9 10">
    <name type="scientific">Rhizoctonia solani</name>
    <dbReference type="NCBI Taxonomy" id="456999"/>
    <lineage>
        <taxon>Eukaryota</taxon>
        <taxon>Fungi</taxon>
        <taxon>Dikarya</taxon>
        <taxon>Basidiomycota</taxon>
        <taxon>Agaricomycotina</taxon>
        <taxon>Agaricomycetes</taxon>
        <taxon>Cantharellales</taxon>
        <taxon>Ceratobasidiaceae</taxon>
        <taxon>Rhizoctonia</taxon>
    </lineage>
</organism>
<reference evidence="9" key="1">
    <citation type="submission" date="2021-01" db="EMBL/GenBank/DDBJ databases">
        <authorList>
            <person name="Kaushik A."/>
        </authorList>
    </citation>
    <scope>NUCLEOTIDE SEQUENCE</scope>
    <source>
        <strain evidence="9">AG1-1B</strain>
    </source>
</reference>
<sequence>MSSQKAYALVWEETRRTLDEWFDSIGDSGESEIEVDMVACLSKVTLNIISSVGFGEHFPWNTPAQIESNRLPLSSSVVEAVPLTVLRALLPNWAYRLPVKSFAKAKLAFEEMERNFTDIIKAANTDTSGASHKRGAEQGDILRGLLQANETADDGQRLSDREVLADIYILLLAGHDSTSHTVAFVAAIFALYPDIHARVREEADSVWTGGHADPTKRKHSAYKDDFQRLVILIHSALTTIYSSNRIRIPSSSGRRYGFTWDQTKRHQANRS</sequence>
<keyword evidence="6" id="KW-0560">Oxidoreductase</keyword>
<comment type="caution">
    <text evidence="9">The sequence shown here is derived from an EMBL/GenBank/DDBJ whole genome shotgun (WGS) entry which is preliminary data.</text>
</comment>
<evidence type="ECO:0000256" key="1">
    <source>
        <dbReference type="ARBA" id="ARBA00001971"/>
    </source>
</evidence>
<dbReference type="EMBL" id="CAJMWQ010000973">
    <property type="protein sequence ID" value="CAE6415859.1"/>
    <property type="molecule type" value="Genomic_DNA"/>
</dbReference>
<dbReference type="GO" id="GO:0005506">
    <property type="term" value="F:iron ion binding"/>
    <property type="evidence" value="ECO:0007669"/>
    <property type="project" value="InterPro"/>
</dbReference>
<comment type="cofactor">
    <cofactor evidence="1">
        <name>heme</name>
        <dbReference type="ChEBI" id="CHEBI:30413"/>
    </cofactor>
</comment>
<keyword evidence="7" id="KW-0408">Iron</keyword>
<proteinExistence type="inferred from homology"/>
<evidence type="ECO:0000313" key="9">
    <source>
        <dbReference type="EMBL" id="CAE6415859.1"/>
    </source>
</evidence>
<dbReference type="InterPro" id="IPR036396">
    <property type="entry name" value="Cyt_P450_sf"/>
</dbReference>
<evidence type="ECO:0000256" key="3">
    <source>
        <dbReference type="ARBA" id="ARBA00010617"/>
    </source>
</evidence>
<comment type="similarity">
    <text evidence="3">Belongs to the cytochrome P450 family.</text>
</comment>
<evidence type="ECO:0000313" key="10">
    <source>
        <dbReference type="Proteomes" id="UP000663826"/>
    </source>
</evidence>
<keyword evidence="4" id="KW-0349">Heme</keyword>
<dbReference type="AlphaFoldDB" id="A0A8H3ADA2"/>
<evidence type="ECO:0000256" key="6">
    <source>
        <dbReference type="ARBA" id="ARBA00023002"/>
    </source>
</evidence>
<dbReference type="GO" id="GO:0016705">
    <property type="term" value="F:oxidoreductase activity, acting on paired donors, with incorporation or reduction of molecular oxygen"/>
    <property type="evidence" value="ECO:0007669"/>
    <property type="project" value="InterPro"/>
</dbReference>
<dbReference type="Gene3D" id="1.10.630.10">
    <property type="entry name" value="Cytochrome P450"/>
    <property type="match status" value="1"/>
</dbReference>
<dbReference type="GO" id="GO:0004497">
    <property type="term" value="F:monooxygenase activity"/>
    <property type="evidence" value="ECO:0007669"/>
    <property type="project" value="UniProtKB-KW"/>
</dbReference>
<dbReference type="InterPro" id="IPR001128">
    <property type="entry name" value="Cyt_P450"/>
</dbReference>
<dbReference type="Pfam" id="PF00067">
    <property type="entry name" value="p450"/>
    <property type="match status" value="1"/>
</dbReference>
<accession>A0A8H3ADA2</accession>
<protein>
    <recommendedName>
        <fullName evidence="11">Cytochrome P450</fullName>
    </recommendedName>
</protein>
<comment type="pathway">
    <text evidence="2">Secondary metabolite biosynthesis.</text>
</comment>
<dbReference type="PANTHER" id="PTHR24305:SF166">
    <property type="entry name" value="CYTOCHROME P450 12A4, MITOCHONDRIAL-RELATED"/>
    <property type="match status" value="1"/>
</dbReference>
<dbReference type="PANTHER" id="PTHR24305">
    <property type="entry name" value="CYTOCHROME P450"/>
    <property type="match status" value="1"/>
</dbReference>
<name>A0A8H3ADA2_9AGAM</name>
<keyword evidence="5" id="KW-0479">Metal-binding</keyword>
<evidence type="ECO:0008006" key="11">
    <source>
        <dbReference type="Google" id="ProtNLM"/>
    </source>
</evidence>
<evidence type="ECO:0000256" key="4">
    <source>
        <dbReference type="ARBA" id="ARBA00022617"/>
    </source>
</evidence>
<evidence type="ECO:0000256" key="7">
    <source>
        <dbReference type="ARBA" id="ARBA00023004"/>
    </source>
</evidence>
<dbReference type="InterPro" id="IPR050121">
    <property type="entry name" value="Cytochrome_P450_monoxygenase"/>
</dbReference>
<gene>
    <name evidence="9" type="ORF">RDB_LOCUS43303</name>
</gene>
<evidence type="ECO:0000256" key="8">
    <source>
        <dbReference type="ARBA" id="ARBA00023033"/>
    </source>
</evidence>
<evidence type="ECO:0000256" key="5">
    <source>
        <dbReference type="ARBA" id="ARBA00022723"/>
    </source>
</evidence>
<dbReference type="GO" id="GO:0020037">
    <property type="term" value="F:heme binding"/>
    <property type="evidence" value="ECO:0007669"/>
    <property type="project" value="InterPro"/>
</dbReference>
<dbReference type="SUPFAM" id="SSF48264">
    <property type="entry name" value="Cytochrome P450"/>
    <property type="match status" value="1"/>
</dbReference>
<dbReference type="Proteomes" id="UP000663826">
    <property type="component" value="Unassembled WGS sequence"/>
</dbReference>